<gene>
    <name evidence="5" type="ORF">SAMN05660976_08171</name>
</gene>
<dbReference type="PANTHER" id="PTHR43248:SF25">
    <property type="entry name" value="AB HYDROLASE-1 DOMAIN-CONTAINING PROTEIN-RELATED"/>
    <property type="match status" value="1"/>
</dbReference>
<organism evidence="5 6">
    <name type="scientific">Nonomuraea pusilla</name>
    <dbReference type="NCBI Taxonomy" id="46177"/>
    <lineage>
        <taxon>Bacteria</taxon>
        <taxon>Bacillati</taxon>
        <taxon>Actinomycetota</taxon>
        <taxon>Actinomycetes</taxon>
        <taxon>Streptosporangiales</taxon>
        <taxon>Streptosporangiaceae</taxon>
        <taxon>Nonomuraea</taxon>
    </lineage>
</organism>
<feature type="domain" description="AB hydrolase-1" evidence="4">
    <location>
        <begin position="102"/>
        <end position="477"/>
    </location>
</feature>
<comment type="similarity">
    <text evidence="1">Belongs to the peptidase S33 family.</text>
</comment>
<dbReference type="GO" id="GO:0016787">
    <property type="term" value="F:hydrolase activity"/>
    <property type="evidence" value="ECO:0007669"/>
    <property type="project" value="UniProtKB-KW"/>
</dbReference>
<keyword evidence="6" id="KW-1185">Reference proteome</keyword>
<dbReference type="AlphaFoldDB" id="A0A1H8IWP1"/>
<feature type="chain" id="PRO_5011726308" evidence="3">
    <location>
        <begin position="36"/>
        <end position="651"/>
    </location>
</feature>
<keyword evidence="2 5" id="KW-0378">Hydrolase</keyword>
<dbReference type="Proteomes" id="UP000198953">
    <property type="component" value="Unassembled WGS sequence"/>
</dbReference>
<name>A0A1H8IWP1_9ACTN</name>
<sequence length="651" mass="66868">MLSTPPAARRRTRWLATTVLAAFAACAVGTGPAAAAMAPTPSAPPRLSAPLEPCTYDGAPAGARCGTVEVALDRANPGRGTTRVGFAFLPRRDQSQPSLGTVVPNPGGPGAPASRFVNYAGLLAPLLDRRDLLLVDPRGIGLSQQIRCKAMTDPLAGFSHPELVAAIGACGRELGSKAGLYGSAAVADDMDAVRQVLGLDRLDLWGDSYGTYLMTVYAARYPQHVHSVVLSGSYPIAFDTFGRDRLDAAMRAIRLICARTRSCDGDAVMRDLAQVAARLRSHPVRFTVATGSRTYRATLDEAALASVVYARGERTISAALPSALANAAAGDLDPLKRLASLVMRDVAGLTQNPAFNATAFAAVMCHDYPRAFRYQDPPAVRRADYRRALSALGPSAFGPFSAAGWTAAGFEGADLCIEWPNDPTAAAPVATDRPLPDVPVLVLSGDLDANTPSGAGRETAAQFPHAIFAEVANAGHTPSGDPCALALAIGFVKTLSADAGACLRTGTPPPVPGRAAVRGAQLPPARAAATSAVRRALGLVGATAEDLVQQSGAVRAWGAADGLRGGRYAADTATPGAITLKAVRVVRDASVSGTLAPGTGQQLIGTLRLSGPGVAPGRLQVRIAPGTGAGHATGTLGGHAVDLDFQLEGGQ</sequence>
<keyword evidence="3" id="KW-0732">Signal</keyword>
<evidence type="ECO:0000259" key="4">
    <source>
        <dbReference type="Pfam" id="PF00561"/>
    </source>
</evidence>
<dbReference type="OrthoDB" id="9796770at2"/>
<dbReference type="Pfam" id="PF00561">
    <property type="entry name" value="Abhydrolase_1"/>
    <property type="match status" value="1"/>
</dbReference>
<protein>
    <submittedName>
        <fullName evidence="5">Alpha/beta hydrolase fold</fullName>
    </submittedName>
</protein>
<evidence type="ECO:0000256" key="2">
    <source>
        <dbReference type="ARBA" id="ARBA00022801"/>
    </source>
</evidence>
<feature type="signal peptide" evidence="3">
    <location>
        <begin position="1"/>
        <end position="35"/>
    </location>
</feature>
<proteinExistence type="inferred from homology"/>
<reference evidence="5 6" key="1">
    <citation type="submission" date="2016-10" db="EMBL/GenBank/DDBJ databases">
        <authorList>
            <person name="de Groot N.N."/>
        </authorList>
    </citation>
    <scope>NUCLEOTIDE SEQUENCE [LARGE SCALE GENOMIC DNA]</scope>
    <source>
        <strain evidence="5 6">DSM 43357</strain>
    </source>
</reference>
<dbReference type="SUPFAM" id="SSF53474">
    <property type="entry name" value="alpha/beta-Hydrolases"/>
    <property type="match status" value="1"/>
</dbReference>
<dbReference type="InterPro" id="IPR000073">
    <property type="entry name" value="AB_hydrolase_1"/>
</dbReference>
<evidence type="ECO:0000313" key="5">
    <source>
        <dbReference type="EMBL" id="SEN72779.1"/>
    </source>
</evidence>
<evidence type="ECO:0000313" key="6">
    <source>
        <dbReference type="Proteomes" id="UP000198953"/>
    </source>
</evidence>
<evidence type="ECO:0000256" key="1">
    <source>
        <dbReference type="ARBA" id="ARBA00010088"/>
    </source>
</evidence>
<dbReference type="InterPro" id="IPR051601">
    <property type="entry name" value="Serine_prot/Carboxylest_S33"/>
</dbReference>
<dbReference type="Gene3D" id="3.40.50.1820">
    <property type="entry name" value="alpha/beta hydrolase"/>
    <property type="match status" value="1"/>
</dbReference>
<dbReference type="STRING" id="46177.SAMN05660976_08171"/>
<evidence type="ECO:0000256" key="3">
    <source>
        <dbReference type="SAM" id="SignalP"/>
    </source>
</evidence>
<dbReference type="InterPro" id="IPR029058">
    <property type="entry name" value="AB_hydrolase_fold"/>
</dbReference>
<accession>A0A1H8IWP1</accession>
<dbReference type="PANTHER" id="PTHR43248">
    <property type="entry name" value="2-SUCCINYL-6-HYDROXY-2,4-CYCLOHEXADIENE-1-CARBOXYLATE SYNTHASE"/>
    <property type="match status" value="1"/>
</dbReference>
<dbReference type="EMBL" id="FOBF01000034">
    <property type="protein sequence ID" value="SEN72779.1"/>
    <property type="molecule type" value="Genomic_DNA"/>
</dbReference>
<dbReference type="RefSeq" id="WP_091105752.1">
    <property type="nucleotide sequence ID" value="NZ_FOBF01000034.1"/>
</dbReference>